<dbReference type="InterPro" id="IPR015422">
    <property type="entry name" value="PyrdxlP-dep_Trfase_small"/>
</dbReference>
<dbReference type="SUPFAM" id="SSF53383">
    <property type="entry name" value="PLP-dependent transferases"/>
    <property type="match status" value="1"/>
</dbReference>
<evidence type="ECO:0000313" key="7">
    <source>
        <dbReference type="Proteomes" id="UP000245202"/>
    </source>
</evidence>
<dbReference type="Pfam" id="PF00155">
    <property type="entry name" value="Aminotran_1_2"/>
    <property type="match status" value="1"/>
</dbReference>
<dbReference type="PANTHER" id="PTHR42832">
    <property type="entry name" value="AMINO ACID AMINOTRANSFERASE"/>
    <property type="match status" value="1"/>
</dbReference>
<dbReference type="EC" id="2.6.1.-" evidence="4"/>
<dbReference type="GO" id="GO:0008483">
    <property type="term" value="F:transaminase activity"/>
    <property type="evidence" value="ECO:0007669"/>
    <property type="project" value="UniProtKB-KW"/>
</dbReference>
<comment type="similarity">
    <text evidence="4">Belongs to the class-I pyridoxal-phosphate-dependent aminotransferase family.</text>
</comment>
<comment type="cofactor">
    <cofactor evidence="1 4">
        <name>pyridoxal 5'-phosphate</name>
        <dbReference type="ChEBI" id="CHEBI:597326"/>
    </cofactor>
</comment>
<name>A0A2R5EQP2_9BACL</name>
<gene>
    <name evidence="6" type="ORF">PAT3040_03622</name>
</gene>
<evidence type="ECO:0000256" key="4">
    <source>
        <dbReference type="RuleBase" id="RU000481"/>
    </source>
</evidence>
<dbReference type="GO" id="GO:0030170">
    <property type="term" value="F:pyridoxal phosphate binding"/>
    <property type="evidence" value="ECO:0007669"/>
    <property type="project" value="InterPro"/>
</dbReference>
<keyword evidence="3 4" id="KW-0808">Transferase</keyword>
<reference evidence="6 7" key="1">
    <citation type="submission" date="2017-08" db="EMBL/GenBank/DDBJ databases">
        <title>Substantial Increase in Enzyme Production by Combined Drug-Resistance Mutations in Paenibacillus agaridevorans.</title>
        <authorList>
            <person name="Tanaka Y."/>
            <person name="Funane K."/>
            <person name="Hosaka T."/>
            <person name="Shiwa Y."/>
            <person name="Fujita N."/>
            <person name="Miyazaki T."/>
            <person name="Yoshikawa H."/>
            <person name="Murakami K."/>
            <person name="Kasahara K."/>
            <person name="Inaoka T."/>
            <person name="Hiraga Y."/>
            <person name="Ochi K."/>
        </authorList>
    </citation>
    <scope>NUCLEOTIDE SEQUENCE [LARGE SCALE GENOMIC DNA]</scope>
    <source>
        <strain evidence="6 7">T-3040</strain>
    </source>
</reference>
<dbReference type="CDD" id="cd00609">
    <property type="entry name" value="AAT_like"/>
    <property type="match status" value="1"/>
</dbReference>
<keyword evidence="2 4" id="KW-0032">Aminotransferase</keyword>
<dbReference type="InterPro" id="IPR015424">
    <property type="entry name" value="PyrdxlP-dep_Trfase"/>
</dbReference>
<feature type="domain" description="Aminotransferase class I/classII large" evidence="5">
    <location>
        <begin position="42"/>
        <end position="404"/>
    </location>
</feature>
<accession>A0A2R5EQP2</accession>
<dbReference type="InterPro" id="IPR050881">
    <property type="entry name" value="LL-DAP_aminotransferase"/>
</dbReference>
<evidence type="ECO:0000256" key="1">
    <source>
        <dbReference type="ARBA" id="ARBA00001933"/>
    </source>
</evidence>
<sequence>MGEIMSQVKSRRFRAKRLSQLGSSIFSEVAAWKREAAANGIDIIDLGIGSPDQPPDAAIRQSLANAALREDMYAYPATSSGLPFREAAAEWMNYRFGVQVDPAAEIVTLMGSQDGLAHLAMAVCDPGDAAFVPDPGYPIYAASLALAGVESIFLPLREDNNFLPDLDAIPENEWNRASFILLNYPNNPLSAVANLDFFEKLIAKARKHDVLVVHDLAYSEMGFDGVLPPSILQVPGAIEQAVEFHSLSKSFNMAGCRIGFLAGNRDAVAALRELKGNIDYGVFDPVQEAGITALRAAMSNDREAYLPAASAIYERRRDVFVRALREAGWEVEAPKATMFVWAKLPKLMGNDGEVWGSRTISQEMLRATGVVVIPGEAFGAEGEGYVRIALVENEDRLLEAAARIGVFIRSSNVVGY</sequence>
<organism evidence="6 7">
    <name type="scientific">Paenibacillus agaridevorans</name>
    <dbReference type="NCBI Taxonomy" id="171404"/>
    <lineage>
        <taxon>Bacteria</taxon>
        <taxon>Bacillati</taxon>
        <taxon>Bacillota</taxon>
        <taxon>Bacilli</taxon>
        <taxon>Bacillales</taxon>
        <taxon>Paenibacillaceae</taxon>
        <taxon>Paenibacillus</taxon>
    </lineage>
</organism>
<protein>
    <recommendedName>
        <fullName evidence="4">Aminotransferase</fullName>
        <ecNumber evidence="4">2.6.1.-</ecNumber>
    </recommendedName>
</protein>
<dbReference type="PROSITE" id="PS00105">
    <property type="entry name" value="AA_TRANSFER_CLASS_1"/>
    <property type="match status" value="1"/>
</dbReference>
<dbReference type="Gene3D" id="3.90.1150.10">
    <property type="entry name" value="Aspartate Aminotransferase, domain 1"/>
    <property type="match status" value="1"/>
</dbReference>
<dbReference type="Proteomes" id="UP000245202">
    <property type="component" value="Unassembled WGS sequence"/>
</dbReference>
<dbReference type="EMBL" id="BDQX01000187">
    <property type="protein sequence ID" value="GBG09002.1"/>
    <property type="molecule type" value="Genomic_DNA"/>
</dbReference>
<dbReference type="InterPro" id="IPR004838">
    <property type="entry name" value="NHTrfase_class1_PyrdxlP-BS"/>
</dbReference>
<proteinExistence type="inferred from homology"/>
<keyword evidence="7" id="KW-1185">Reference proteome</keyword>
<evidence type="ECO:0000256" key="3">
    <source>
        <dbReference type="ARBA" id="ARBA00022679"/>
    </source>
</evidence>
<evidence type="ECO:0000259" key="5">
    <source>
        <dbReference type="Pfam" id="PF00155"/>
    </source>
</evidence>
<evidence type="ECO:0000256" key="2">
    <source>
        <dbReference type="ARBA" id="ARBA00022576"/>
    </source>
</evidence>
<dbReference type="InterPro" id="IPR015421">
    <property type="entry name" value="PyrdxlP-dep_Trfase_major"/>
</dbReference>
<dbReference type="AlphaFoldDB" id="A0A2R5EQP2"/>
<dbReference type="PANTHER" id="PTHR42832:SF2">
    <property type="entry name" value="ASPARTATE TRANSAMINASE"/>
    <property type="match status" value="1"/>
</dbReference>
<evidence type="ECO:0000313" key="6">
    <source>
        <dbReference type="EMBL" id="GBG09002.1"/>
    </source>
</evidence>
<dbReference type="Gene3D" id="3.40.640.10">
    <property type="entry name" value="Type I PLP-dependent aspartate aminotransferase-like (Major domain)"/>
    <property type="match status" value="1"/>
</dbReference>
<dbReference type="InterPro" id="IPR004839">
    <property type="entry name" value="Aminotransferase_I/II_large"/>
</dbReference>
<comment type="caution">
    <text evidence="6">The sequence shown here is derived from an EMBL/GenBank/DDBJ whole genome shotgun (WGS) entry which is preliminary data.</text>
</comment>